<dbReference type="Proteomes" id="UP000295293">
    <property type="component" value="Unassembled WGS sequence"/>
</dbReference>
<dbReference type="InterPro" id="IPR059226">
    <property type="entry name" value="Choice_anch_Q_dom"/>
</dbReference>
<evidence type="ECO:0008006" key="4">
    <source>
        <dbReference type="Google" id="ProtNLM"/>
    </source>
</evidence>
<feature type="chain" id="PRO_5020850039" description="Outer membrane repeat protein" evidence="1">
    <location>
        <begin position="38"/>
        <end position="614"/>
    </location>
</feature>
<dbReference type="InterPro" id="IPR011050">
    <property type="entry name" value="Pectin_lyase_fold/virulence"/>
</dbReference>
<name>A0A4R6Z0M3_9GAMM</name>
<gene>
    <name evidence="2" type="ORF">DFR29_105258</name>
</gene>
<keyword evidence="3" id="KW-1185">Reference proteome</keyword>
<keyword evidence="1" id="KW-0732">Signal</keyword>
<dbReference type="EMBL" id="SNZH01000005">
    <property type="protein sequence ID" value="TDR45075.1"/>
    <property type="molecule type" value="Genomic_DNA"/>
</dbReference>
<dbReference type="OrthoDB" id="236566at2"/>
<dbReference type="RefSeq" id="WP_133818576.1">
    <property type="nucleotide sequence ID" value="NZ_SNZH01000005.1"/>
</dbReference>
<dbReference type="InterPro" id="IPR006626">
    <property type="entry name" value="PbH1"/>
</dbReference>
<dbReference type="NCBIfam" id="NF041518">
    <property type="entry name" value="choice_anch_Q"/>
    <property type="match status" value="1"/>
</dbReference>
<comment type="caution">
    <text evidence="2">The sequence shown here is derived from an EMBL/GenBank/DDBJ whole genome shotgun (WGS) entry which is preliminary data.</text>
</comment>
<protein>
    <recommendedName>
        <fullName evidence="4">Outer membrane repeat protein</fullName>
    </recommendedName>
</protein>
<evidence type="ECO:0000256" key="1">
    <source>
        <dbReference type="SAM" id="SignalP"/>
    </source>
</evidence>
<evidence type="ECO:0000313" key="3">
    <source>
        <dbReference type="Proteomes" id="UP000295293"/>
    </source>
</evidence>
<proteinExistence type="predicted"/>
<dbReference type="SMART" id="SM00710">
    <property type="entry name" value="PbH1"/>
    <property type="match status" value="6"/>
</dbReference>
<accession>A0A4R6Z0M3</accession>
<organism evidence="2 3">
    <name type="scientific">Tahibacter aquaticus</name>
    <dbReference type="NCBI Taxonomy" id="520092"/>
    <lineage>
        <taxon>Bacteria</taxon>
        <taxon>Pseudomonadati</taxon>
        <taxon>Pseudomonadota</taxon>
        <taxon>Gammaproteobacteria</taxon>
        <taxon>Lysobacterales</taxon>
        <taxon>Rhodanobacteraceae</taxon>
        <taxon>Tahibacter</taxon>
    </lineage>
</organism>
<sequence>MSPTTAFPSTRRRPARRPLALCLAAALLAVPAVPALAANLPVANCNDSGSGSLRAVIATAGSGDTVDLSALACSSIALTSGTIDVGAIADLTIAAAAAQNFAVSGAPQSRLFQHTGTGWLSFDNLNLGAGHSPDSGGCVFSQGSVRVTGGSVTGCSAGGNDVEGVRGGAIAALGDVSLDGTRVADSRADGRGLVLGGGVYAGGTLRISRTQIAGNTAHSHLVSGNNPFVNIAQGGGVHSDGNLLLDNARISGNSVTSDSYESFGGGISAGVNASGTTPVQLEVLQSVISGNSNRSLCDVCAPQGGGGIVVGMATIDHSEISGNTVGSTNHYGGGGGFRFFGSGNDVQVLDSVISGNEADSAGGGLIGPGRGRLIVQRSRIENNTAHNDAGLDEGGGGILGFGVSVQLLDSSVTGNISGSDGAGVNLLFGEYAPESSRIDNSTISGNTATNQGGGVFSSGAELNVRNSTIAFNNAGERGAGISADSYTYSVDLQSSIIANNATAGAANNVWTFPDVISGAKNIVPNAPGLPGELPADTLAADPLLLPLVFSEGMVRTRVHAFASASPALNAGSNTLNVLYDTRGWPFVRAFGTPDIGAYEEQPNTDRVFADAFEG</sequence>
<dbReference type="AlphaFoldDB" id="A0A4R6Z0M3"/>
<evidence type="ECO:0000313" key="2">
    <source>
        <dbReference type="EMBL" id="TDR45075.1"/>
    </source>
</evidence>
<reference evidence="2 3" key="1">
    <citation type="submission" date="2019-03" db="EMBL/GenBank/DDBJ databases">
        <title>Genomic Encyclopedia of Type Strains, Phase IV (KMG-IV): sequencing the most valuable type-strain genomes for metagenomic binning, comparative biology and taxonomic classification.</title>
        <authorList>
            <person name="Goeker M."/>
        </authorList>
    </citation>
    <scope>NUCLEOTIDE SEQUENCE [LARGE SCALE GENOMIC DNA]</scope>
    <source>
        <strain evidence="2 3">DSM 21667</strain>
    </source>
</reference>
<dbReference type="SUPFAM" id="SSF51126">
    <property type="entry name" value="Pectin lyase-like"/>
    <property type="match status" value="2"/>
</dbReference>
<feature type="signal peptide" evidence="1">
    <location>
        <begin position="1"/>
        <end position="37"/>
    </location>
</feature>